<dbReference type="RefSeq" id="WP_382166793.1">
    <property type="nucleotide sequence ID" value="NZ_JBHTBR010000004.1"/>
</dbReference>
<evidence type="ECO:0000313" key="2">
    <source>
        <dbReference type="Proteomes" id="UP001596492"/>
    </source>
</evidence>
<organism evidence="1 2">
    <name type="scientific">Hirschia litorea</name>
    <dbReference type="NCBI Taxonomy" id="1199156"/>
    <lineage>
        <taxon>Bacteria</taxon>
        <taxon>Pseudomonadati</taxon>
        <taxon>Pseudomonadota</taxon>
        <taxon>Alphaproteobacteria</taxon>
        <taxon>Hyphomonadales</taxon>
        <taxon>Hyphomonadaceae</taxon>
        <taxon>Hirschia</taxon>
    </lineage>
</organism>
<name>A0ABW2IK83_9PROT</name>
<protein>
    <submittedName>
        <fullName evidence="1">Uncharacterized protein</fullName>
    </submittedName>
</protein>
<dbReference type="Proteomes" id="UP001596492">
    <property type="component" value="Unassembled WGS sequence"/>
</dbReference>
<reference evidence="2" key="1">
    <citation type="journal article" date="2019" name="Int. J. Syst. Evol. Microbiol.">
        <title>The Global Catalogue of Microorganisms (GCM) 10K type strain sequencing project: providing services to taxonomists for standard genome sequencing and annotation.</title>
        <authorList>
            <consortium name="The Broad Institute Genomics Platform"/>
            <consortium name="The Broad Institute Genome Sequencing Center for Infectious Disease"/>
            <person name="Wu L."/>
            <person name="Ma J."/>
        </authorList>
    </citation>
    <scope>NUCLEOTIDE SEQUENCE [LARGE SCALE GENOMIC DNA]</scope>
    <source>
        <strain evidence="2">CCUG 51308</strain>
    </source>
</reference>
<evidence type="ECO:0000313" key="1">
    <source>
        <dbReference type="EMBL" id="MFC7291561.1"/>
    </source>
</evidence>
<gene>
    <name evidence="1" type="ORF">ACFQS8_08035</name>
</gene>
<accession>A0ABW2IK83</accession>
<dbReference type="EMBL" id="JBHTBR010000004">
    <property type="protein sequence ID" value="MFC7291561.1"/>
    <property type="molecule type" value="Genomic_DNA"/>
</dbReference>
<proteinExistence type="predicted"/>
<comment type="caution">
    <text evidence="1">The sequence shown here is derived from an EMBL/GenBank/DDBJ whole genome shotgun (WGS) entry which is preliminary data.</text>
</comment>
<sequence length="90" mass="10629">MTLFSETEINNIEKMWRGLSTDHPWTGFATLPENPDEVWIFRSRVNWRRFILRKTPDAYVLVDDTQNSEEYFSQLDNLALKVNEVPALPN</sequence>
<keyword evidence="2" id="KW-1185">Reference proteome</keyword>